<dbReference type="OrthoDB" id="8917013at2759"/>
<feature type="signal peptide" evidence="2">
    <location>
        <begin position="1"/>
        <end position="20"/>
    </location>
</feature>
<dbReference type="GO" id="GO:0016020">
    <property type="term" value="C:membrane"/>
    <property type="evidence" value="ECO:0007669"/>
    <property type="project" value="InterPro"/>
</dbReference>
<keyword evidence="1" id="KW-0812">Transmembrane</keyword>
<dbReference type="InterPro" id="IPR013106">
    <property type="entry name" value="Ig_V-set"/>
</dbReference>
<sequence length="237" mass="27426">MVGLNYAHVILLFLTSSVTEHEDCLYFHRRRNSSIDISCESAHKEEKLFAFSLKRRLLQSREVLYLNKGNKPYFNITEDKDRITVHDKLDNHTVHLRISNLQGPDTDVYYCEFYYGDLPYHRNIPGKMEYFIHVEDISHEPCSCLSYLPLLYVISAAVCLLGVVVITFASVYYCKWSKKKPQPVVPVYEEMTGVRPDKEKNTGCHMDITKLQDANSSVSALLSKENLYVRPESTKCE</sequence>
<organism evidence="4 5">
    <name type="scientific">Triplophysa rosa</name>
    <name type="common">Cave loach</name>
    <dbReference type="NCBI Taxonomy" id="992332"/>
    <lineage>
        <taxon>Eukaryota</taxon>
        <taxon>Metazoa</taxon>
        <taxon>Chordata</taxon>
        <taxon>Craniata</taxon>
        <taxon>Vertebrata</taxon>
        <taxon>Euteleostomi</taxon>
        <taxon>Actinopterygii</taxon>
        <taxon>Neopterygii</taxon>
        <taxon>Teleostei</taxon>
        <taxon>Ostariophysi</taxon>
        <taxon>Cypriniformes</taxon>
        <taxon>Nemacheilidae</taxon>
        <taxon>Triplophysa</taxon>
    </lineage>
</organism>
<evidence type="ECO:0000313" key="4">
    <source>
        <dbReference type="EMBL" id="KAI7804700.1"/>
    </source>
</evidence>
<keyword evidence="1" id="KW-1133">Transmembrane helix</keyword>
<dbReference type="InterPro" id="IPR039090">
    <property type="entry name" value="CD7"/>
</dbReference>
<dbReference type="PANTHER" id="PTHR15343">
    <property type="entry name" value="CD7"/>
    <property type="match status" value="1"/>
</dbReference>
<dbReference type="PANTHER" id="PTHR15343:SF1">
    <property type="entry name" value="CD7 ANTIGEN-LIKE"/>
    <property type="match status" value="1"/>
</dbReference>
<protein>
    <recommendedName>
        <fullName evidence="3">Immunoglobulin V-set domain-containing protein</fullName>
    </recommendedName>
</protein>
<dbReference type="EMBL" id="JAFHDT010000010">
    <property type="protein sequence ID" value="KAI7804700.1"/>
    <property type="molecule type" value="Genomic_DNA"/>
</dbReference>
<feature type="domain" description="Immunoglobulin V-set" evidence="3">
    <location>
        <begin position="34"/>
        <end position="113"/>
    </location>
</feature>
<accession>A0A9W7TSR8</accession>
<comment type="caution">
    <text evidence="4">The sequence shown here is derived from an EMBL/GenBank/DDBJ whole genome shotgun (WGS) entry which is preliminary data.</text>
</comment>
<evidence type="ECO:0000256" key="1">
    <source>
        <dbReference type="SAM" id="Phobius"/>
    </source>
</evidence>
<proteinExistence type="predicted"/>
<dbReference type="SMART" id="SM00406">
    <property type="entry name" value="IGv"/>
    <property type="match status" value="1"/>
</dbReference>
<gene>
    <name evidence="4" type="ORF">IRJ41_016550</name>
</gene>
<evidence type="ECO:0000313" key="5">
    <source>
        <dbReference type="Proteomes" id="UP001059041"/>
    </source>
</evidence>
<keyword evidence="5" id="KW-1185">Reference proteome</keyword>
<dbReference type="GO" id="GO:0038023">
    <property type="term" value="F:signaling receptor activity"/>
    <property type="evidence" value="ECO:0007669"/>
    <property type="project" value="InterPro"/>
</dbReference>
<feature type="chain" id="PRO_5040768031" description="Immunoglobulin V-set domain-containing protein" evidence="2">
    <location>
        <begin position="21"/>
        <end position="237"/>
    </location>
</feature>
<reference evidence="4" key="1">
    <citation type="submission" date="2021-02" db="EMBL/GenBank/DDBJ databases">
        <title>Comparative genomics reveals that relaxation of natural selection precedes convergent phenotypic evolution of cavefish.</title>
        <authorList>
            <person name="Peng Z."/>
        </authorList>
    </citation>
    <scope>NUCLEOTIDE SEQUENCE</scope>
    <source>
        <tissue evidence="4">Muscle</tissue>
    </source>
</reference>
<dbReference type="Pfam" id="PF07686">
    <property type="entry name" value="V-set"/>
    <property type="match status" value="1"/>
</dbReference>
<dbReference type="AlphaFoldDB" id="A0A9W7TSR8"/>
<evidence type="ECO:0000259" key="3">
    <source>
        <dbReference type="SMART" id="SM00406"/>
    </source>
</evidence>
<dbReference type="InterPro" id="IPR036179">
    <property type="entry name" value="Ig-like_dom_sf"/>
</dbReference>
<dbReference type="SUPFAM" id="SSF48726">
    <property type="entry name" value="Immunoglobulin"/>
    <property type="match status" value="1"/>
</dbReference>
<keyword evidence="2" id="KW-0732">Signal</keyword>
<dbReference type="Proteomes" id="UP001059041">
    <property type="component" value="Linkage Group LG10"/>
</dbReference>
<name>A0A9W7TSR8_TRIRA</name>
<dbReference type="InterPro" id="IPR013783">
    <property type="entry name" value="Ig-like_fold"/>
</dbReference>
<feature type="transmembrane region" description="Helical" evidence="1">
    <location>
        <begin position="150"/>
        <end position="173"/>
    </location>
</feature>
<keyword evidence="1" id="KW-0472">Membrane</keyword>
<dbReference type="GO" id="GO:0002250">
    <property type="term" value="P:adaptive immune response"/>
    <property type="evidence" value="ECO:0007669"/>
    <property type="project" value="InterPro"/>
</dbReference>
<dbReference type="Gene3D" id="2.60.40.10">
    <property type="entry name" value="Immunoglobulins"/>
    <property type="match status" value="1"/>
</dbReference>
<evidence type="ECO:0000256" key="2">
    <source>
        <dbReference type="SAM" id="SignalP"/>
    </source>
</evidence>